<organism evidence="4 5">
    <name type="scientific">Flagellimonas okinawensis</name>
    <dbReference type="NCBI Taxonomy" id="3031324"/>
    <lineage>
        <taxon>Bacteria</taxon>
        <taxon>Pseudomonadati</taxon>
        <taxon>Bacteroidota</taxon>
        <taxon>Flavobacteriia</taxon>
        <taxon>Flavobacteriales</taxon>
        <taxon>Flavobacteriaceae</taxon>
        <taxon>Flagellimonas</taxon>
    </lineage>
</organism>
<dbReference type="EMBL" id="JARFVA010000002">
    <property type="protein sequence ID" value="MDF0706790.1"/>
    <property type="molecule type" value="Genomic_DNA"/>
</dbReference>
<gene>
    <name evidence="4" type="primary">sufB</name>
    <name evidence="4" type="ORF">PY091_06145</name>
</gene>
<reference evidence="4 5" key="1">
    <citation type="submission" date="2023-03" db="EMBL/GenBank/DDBJ databases">
        <title>Muricauda XX sp. nov. and Muricauda XXX sp. nov., two novel species isolated from Okinawa Trough.</title>
        <authorList>
            <person name="Cao W."/>
            <person name="Deng X."/>
        </authorList>
    </citation>
    <scope>NUCLEOTIDE SEQUENCE [LARGE SCALE GENOMIC DNA]</scope>
    <source>
        <strain evidence="4 5">81s02</strain>
    </source>
</reference>
<dbReference type="SUPFAM" id="SSF101960">
    <property type="entry name" value="Stabilizer of iron transporter SufD"/>
    <property type="match status" value="1"/>
</dbReference>
<dbReference type="Pfam" id="PF19295">
    <property type="entry name" value="SufBD_N"/>
    <property type="match status" value="1"/>
</dbReference>
<name>A0ABT5XLT4_9FLAO</name>
<proteinExistence type="inferred from homology"/>
<dbReference type="InterPro" id="IPR045595">
    <property type="entry name" value="SufBD_N"/>
</dbReference>
<dbReference type="Proteomes" id="UP001217083">
    <property type="component" value="Unassembled WGS sequence"/>
</dbReference>
<dbReference type="InterPro" id="IPR055346">
    <property type="entry name" value="Fe-S_cluster_assembly_SufBD"/>
</dbReference>
<feature type="domain" description="SUF system FeS cluster assembly SufBD core" evidence="2">
    <location>
        <begin position="211"/>
        <end position="452"/>
    </location>
</feature>
<evidence type="ECO:0000259" key="2">
    <source>
        <dbReference type="Pfam" id="PF01458"/>
    </source>
</evidence>
<evidence type="ECO:0000313" key="4">
    <source>
        <dbReference type="EMBL" id="MDF0706790.1"/>
    </source>
</evidence>
<evidence type="ECO:0000259" key="3">
    <source>
        <dbReference type="Pfam" id="PF19295"/>
    </source>
</evidence>
<evidence type="ECO:0000313" key="5">
    <source>
        <dbReference type="Proteomes" id="UP001217083"/>
    </source>
</evidence>
<dbReference type="RefSeq" id="WP_275648830.1">
    <property type="nucleotide sequence ID" value="NZ_JARFVA010000002.1"/>
</dbReference>
<sequence length="481" mass="53932">MAYTEEELKKELETKEYEYGFYTDIESDTLPKGLNEEIVIAISKKKEEPEWMTEWRLEAFRAWKEMEEPEWANVTYKKPDFQDISYYSAPNKKPKYNSLDEVDPELLDTFKKLGISVDEQKKLAGVAVDIVMDSVSVATTFKKTLAEKGIIFCSISEAIQEHPELVKKYLGTVVPQKDNFYAALNSAVFSDGSFCYIPKGVRCPMELSTYFRINQAGTGQFERTLVIADEGSYVSYLEGCTAPMRDENQLHAAVVELIALDDAEIKYSTVQNWYPGNDEGKGGVFNFVTKRGLCEKNAKISWTQVETGSAVTWKYPSCILKGDHSIGEFYSIAVTNNFQQADTGTKMIHLGKNTKSTIISKGISAGQSQNSYRGLVQVNSRAENARNFSQCDSLLMGNRCGAHTFPYIEAKNKTAQIEHEATTSKIGEDQIFYCNQRGIDTEKAIALIVNGFSKEVLNKLPMEFAVEAQKLLEISLEGSVG</sequence>
<dbReference type="NCBIfam" id="NF008773">
    <property type="entry name" value="PRK11814.1"/>
    <property type="match status" value="1"/>
</dbReference>
<keyword evidence="5" id="KW-1185">Reference proteome</keyword>
<dbReference type="PANTHER" id="PTHR30508">
    <property type="entry name" value="FES CLUSTER ASSEMBLY PROTEIN SUF"/>
    <property type="match status" value="1"/>
</dbReference>
<evidence type="ECO:0000256" key="1">
    <source>
        <dbReference type="ARBA" id="ARBA00043967"/>
    </source>
</evidence>
<dbReference type="NCBIfam" id="TIGR01980">
    <property type="entry name" value="sufB"/>
    <property type="match status" value="1"/>
</dbReference>
<protein>
    <submittedName>
        <fullName evidence="4">Fe-S cluster assembly protein SufB</fullName>
    </submittedName>
</protein>
<dbReference type="InterPro" id="IPR000825">
    <property type="entry name" value="SUF_FeS_clus_asmbl_SufBD_core"/>
</dbReference>
<feature type="domain" description="SUF system FeS cluster assembly SufBD N-terminal" evidence="3">
    <location>
        <begin position="46"/>
        <end position="203"/>
    </location>
</feature>
<dbReference type="Pfam" id="PF01458">
    <property type="entry name" value="SUFBD_core"/>
    <property type="match status" value="1"/>
</dbReference>
<dbReference type="InterPro" id="IPR010231">
    <property type="entry name" value="SUF_FeS_clus_asmbl_SufB"/>
</dbReference>
<accession>A0ABT5XLT4</accession>
<dbReference type="InterPro" id="IPR037284">
    <property type="entry name" value="SUF_FeS_clus_asmbl_SufBD_sf"/>
</dbReference>
<comment type="similarity">
    <text evidence="1">Belongs to the iron-sulfur cluster assembly SufBD family.</text>
</comment>
<dbReference type="PANTHER" id="PTHR30508:SF1">
    <property type="entry name" value="UPF0051 PROTEIN ABCI8, CHLOROPLASTIC-RELATED"/>
    <property type="match status" value="1"/>
</dbReference>
<comment type="caution">
    <text evidence="4">The sequence shown here is derived from an EMBL/GenBank/DDBJ whole genome shotgun (WGS) entry which is preliminary data.</text>
</comment>